<evidence type="ECO:0000259" key="6">
    <source>
        <dbReference type="Pfam" id="PF00108"/>
    </source>
</evidence>
<keyword evidence="3 5" id="KW-0012">Acyltransferase</keyword>
<dbReference type="SUPFAM" id="SSF53901">
    <property type="entry name" value="Thiolase-like"/>
    <property type="match status" value="2"/>
</dbReference>
<evidence type="ECO:0000256" key="1">
    <source>
        <dbReference type="ARBA" id="ARBA00010982"/>
    </source>
</evidence>
<dbReference type="STRING" id="1470434.AZF00_04135"/>
<dbReference type="PROSITE" id="PS00099">
    <property type="entry name" value="THIOLASE_3"/>
    <property type="match status" value="1"/>
</dbReference>
<reference evidence="8 9" key="1">
    <citation type="submission" date="2015-12" db="EMBL/GenBank/DDBJ databases">
        <authorList>
            <person name="Shamseldin A."/>
            <person name="Moawad H."/>
            <person name="Abd El-Rahim W.M."/>
            <person name="Sadowsky M.J."/>
        </authorList>
    </citation>
    <scope>NUCLEOTIDE SEQUENCE [LARGE SCALE GENOMIC DNA]</scope>
    <source>
        <strain evidence="8 9">SM2</strain>
    </source>
</reference>
<evidence type="ECO:0000256" key="2">
    <source>
        <dbReference type="ARBA" id="ARBA00022679"/>
    </source>
</evidence>
<dbReference type="RefSeq" id="WP_008246151.1">
    <property type="nucleotide sequence ID" value="NZ_CP014544.1"/>
</dbReference>
<evidence type="ECO:0000313" key="8">
    <source>
        <dbReference type="EMBL" id="AMO67534.1"/>
    </source>
</evidence>
<dbReference type="InterPro" id="IPR020615">
    <property type="entry name" value="Thiolase_acyl_enz_int_AS"/>
</dbReference>
<evidence type="ECO:0000259" key="7">
    <source>
        <dbReference type="Pfam" id="PF02803"/>
    </source>
</evidence>
<proteinExistence type="inferred from homology"/>
<accession>A0A127M2U1</accession>
<dbReference type="InterPro" id="IPR002155">
    <property type="entry name" value="Thiolase"/>
</dbReference>
<dbReference type="InterPro" id="IPR020610">
    <property type="entry name" value="Thiolase_AS"/>
</dbReference>
<dbReference type="InterPro" id="IPR016039">
    <property type="entry name" value="Thiolase-like"/>
</dbReference>
<dbReference type="Pfam" id="PF00108">
    <property type="entry name" value="Thiolase_N"/>
    <property type="match status" value="1"/>
</dbReference>
<protein>
    <submittedName>
        <fullName evidence="8">Acetyl-CoA acetyltransferase</fullName>
    </submittedName>
</protein>
<gene>
    <name evidence="8" type="ORF">AZF00_04135</name>
</gene>
<dbReference type="Pfam" id="PF02803">
    <property type="entry name" value="Thiolase_C"/>
    <property type="match status" value="1"/>
</dbReference>
<evidence type="ECO:0000256" key="3">
    <source>
        <dbReference type="ARBA" id="ARBA00023315"/>
    </source>
</evidence>
<dbReference type="NCBIfam" id="TIGR01930">
    <property type="entry name" value="AcCoA-C-Actrans"/>
    <property type="match status" value="1"/>
</dbReference>
<feature type="active site" description="Proton acceptor" evidence="4">
    <location>
        <position position="361"/>
    </location>
</feature>
<dbReference type="InterPro" id="IPR020617">
    <property type="entry name" value="Thiolase_C"/>
</dbReference>
<name>A0A127M2U1_9GAMM</name>
<evidence type="ECO:0000313" key="9">
    <source>
        <dbReference type="Proteomes" id="UP000074119"/>
    </source>
</evidence>
<sequence>MTFIYSAKRTALGGLNGQFVKASAPELGATAIKAACEGFDVAERIDEVLMGNVVSAGIGQAPARQAALKAGLSEATPCVTVSKVCGSGMQSIMSGMDQIKAGSSKLVIAGGMENMSLAPYLMDRARQGYRLGHGQLRDAMFVDGLEDAYSGKLMGLVAEQVAAEHHFTREELDDYALMSLERALAAQKSGAFINEIAAHDGHSDDEQPGNARPEKIRQLRPAFSKEGVITAANASSISDGAAALLIGSGLDAEPLAKILAYSRHAGAPEQFPVAPVYAVEKLMKGLGWGAGDVDLFEINEAFAMVALLPHKLLGIPLEKINVNGGACSLGHPLGCSGARIVVTLIHALRNRGLKRGIASLCIGGGEATAVAIELV</sequence>
<feature type="domain" description="Thiolase C-terminal" evidence="7">
    <location>
        <begin position="253"/>
        <end position="373"/>
    </location>
</feature>
<dbReference type="AlphaFoldDB" id="A0A127M2U1"/>
<dbReference type="CDD" id="cd00751">
    <property type="entry name" value="thiolase"/>
    <property type="match status" value="1"/>
</dbReference>
<feature type="active site" description="Acyl-thioester intermediate" evidence="4">
    <location>
        <position position="85"/>
    </location>
</feature>
<organism evidence="8 9">
    <name type="scientific">Zhongshania aliphaticivorans</name>
    <dbReference type="NCBI Taxonomy" id="1470434"/>
    <lineage>
        <taxon>Bacteria</taxon>
        <taxon>Pseudomonadati</taxon>
        <taxon>Pseudomonadota</taxon>
        <taxon>Gammaproteobacteria</taxon>
        <taxon>Cellvibrionales</taxon>
        <taxon>Spongiibacteraceae</taxon>
        <taxon>Zhongshania</taxon>
    </lineage>
</organism>
<dbReference type="PANTHER" id="PTHR18919:SF164">
    <property type="entry name" value="ACETYL-COA ACETYLTRANSFERASE"/>
    <property type="match status" value="1"/>
</dbReference>
<dbReference type="Gene3D" id="3.40.47.10">
    <property type="match status" value="2"/>
</dbReference>
<feature type="domain" description="Thiolase N-terminal" evidence="6">
    <location>
        <begin position="3"/>
        <end position="246"/>
    </location>
</feature>
<dbReference type="EMBL" id="CP014544">
    <property type="protein sequence ID" value="AMO67534.1"/>
    <property type="molecule type" value="Genomic_DNA"/>
</dbReference>
<dbReference type="KEGG" id="zal:AZF00_04135"/>
<dbReference type="Proteomes" id="UP000074119">
    <property type="component" value="Chromosome"/>
</dbReference>
<dbReference type="PANTHER" id="PTHR18919">
    <property type="entry name" value="ACETYL-COA C-ACYLTRANSFERASE"/>
    <property type="match status" value="1"/>
</dbReference>
<evidence type="ECO:0000256" key="5">
    <source>
        <dbReference type="RuleBase" id="RU003557"/>
    </source>
</evidence>
<dbReference type="InterPro" id="IPR020616">
    <property type="entry name" value="Thiolase_N"/>
</dbReference>
<dbReference type="PROSITE" id="PS00098">
    <property type="entry name" value="THIOLASE_1"/>
    <property type="match status" value="1"/>
</dbReference>
<evidence type="ECO:0000256" key="4">
    <source>
        <dbReference type="PIRSR" id="PIRSR000429-1"/>
    </source>
</evidence>
<comment type="similarity">
    <text evidence="1 5">Belongs to the thiolase-like superfamily. Thiolase family.</text>
</comment>
<dbReference type="GO" id="GO:0003988">
    <property type="term" value="F:acetyl-CoA C-acyltransferase activity"/>
    <property type="evidence" value="ECO:0007669"/>
    <property type="project" value="UniProtKB-ARBA"/>
</dbReference>
<dbReference type="PIRSF" id="PIRSF000429">
    <property type="entry name" value="Ac-CoA_Ac_transf"/>
    <property type="match status" value="1"/>
</dbReference>
<keyword evidence="2 5" id="KW-0808">Transferase</keyword>
<feature type="active site" description="Proton acceptor" evidence="4">
    <location>
        <position position="331"/>
    </location>
</feature>